<dbReference type="Proteomes" id="UP000217790">
    <property type="component" value="Unassembled WGS sequence"/>
</dbReference>
<dbReference type="InParanoid" id="A0A2H3DI33"/>
<organism evidence="1 2">
    <name type="scientific">Armillaria gallica</name>
    <name type="common">Bulbous honey fungus</name>
    <name type="synonym">Armillaria bulbosa</name>
    <dbReference type="NCBI Taxonomy" id="47427"/>
    <lineage>
        <taxon>Eukaryota</taxon>
        <taxon>Fungi</taxon>
        <taxon>Dikarya</taxon>
        <taxon>Basidiomycota</taxon>
        <taxon>Agaricomycotina</taxon>
        <taxon>Agaricomycetes</taxon>
        <taxon>Agaricomycetidae</taxon>
        <taxon>Agaricales</taxon>
        <taxon>Marasmiineae</taxon>
        <taxon>Physalacriaceae</taxon>
        <taxon>Armillaria</taxon>
    </lineage>
</organism>
<dbReference type="AlphaFoldDB" id="A0A2H3DI33"/>
<proteinExistence type="predicted"/>
<gene>
    <name evidence="1" type="ORF">ARMGADRAFT_287938</name>
</gene>
<evidence type="ECO:0000313" key="1">
    <source>
        <dbReference type="EMBL" id="PBK91132.1"/>
    </source>
</evidence>
<reference evidence="2" key="1">
    <citation type="journal article" date="2017" name="Nat. Ecol. Evol.">
        <title>Genome expansion and lineage-specific genetic innovations in the forest pathogenic fungi Armillaria.</title>
        <authorList>
            <person name="Sipos G."/>
            <person name="Prasanna A.N."/>
            <person name="Walter M.C."/>
            <person name="O'Connor E."/>
            <person name="Balint B."/>
            <person name="Krizsan K."/>
            <person name="Kiss B."/>
            <person name="Hess J."/>
            <person name="Varga T."/>
            <person name="Slot J."/>
            <person name="Riley R."/>
            <person name="Boka B."/>
            <person name="Rigling D."/>
            <person name="Barry K."/>
            <person name="Lee J."/>
            <person name="Mihaltcheva S."/>
            <person name="LaButti K."/>
            <person name="Lipzen A."/>
            <person name="Waldron R."/>
            <person name="Moloney N.M."/>
            <person name="Sperisen C."/>
            <person name="Kredics L."/>
            <person name="Vagvoelgyi C."/>
            <person name="Patrignani A."/>
            <person name="Fitzpatrick D."/>
            <person name="Nagy I."/>
            <person name="Doyle S."/>
            <person name="Anderson J.B."/>
            <person name="Grigoriev I.V."/>
            <person name="Gueldener U."/>
            <person name="Muensterkoetter M."/>
            <person name="Nagy L.G."/>
        </authorList>
    </citation>
    <scope>NUCLEOTIDE SEQUENCE [LARGE SCALE GENOMIC DNA]</scope>
    <source>
        <strain evidence="2">Ar21-2</strain>
    </source>
</reference>
<evidence type="ECO:0000313" key="2">
    <source>
        <dbReference type="Proteomes" id="UP000217790"/>
    </source>
</evidence>
<name>A0A2H3DI33_ARMGA</name>
<keyword evidence="2" id="KW-1185">Reference proteome</keyword>
<sequence length="64" mass="7164">MAAFDYWELRHPAQSTFPTFIPGQAAIIDDNYSPTRVMLLSPSGASVRDKYVLPPQCAPFRHLA</sequence>
<accession>A0A2H3DI33</accession>
<protein>
    <submittedName>
        <fullName evidence="1">Uncharacterized protein</fullName>
    </submittedName>
</protein>
<dbReference type="EMBL" id="KZ293663">
    <property type="protein sequence ID" value="PBK91132.1"/>
    <property type="molecule type" value="Genomic_DNA"/>
</dbReference>